<feature type="chain" id="PRO_5015178957" evidence="5">
    <location>
        <begin position="21"/>
        <end position="435"/>
    </location>
</feature>
<dbReference type="InterPro" id="IPR050072">
    <property type="entry name" value="Peptidase_M20A"/>
</dbReference>
<dbReference type="SUPFAM" id="SSF55031">
    <property type="entry name" value="Bacterial exopeptidase dimerisation domain"/>
    <property type="match status" value="1"/>
</dbReference>
<evidence type="ECO:0000256" key="2">
    <source>
        <dbReference type="ARBA" id="ARBA00022723"/>
    </source>
</evidence>
<dbReference type="InterPro" id="IPR002933">
    <property type="entry name" value="Peptidase_M20"/>
</dbReference>
<proteinExistence type="predicted"/>
<dbReference type="InterPro" id="IPR036264">
    <property type="entry name" value="Bact_exopeptidase_dim_dom"/>
</dbReference>
<evidence type="ECO:0000259" key="6">
    <source>
        <dbReference type="Pfam" id="PF07687"/>
    </source>
</evidence>
<dbReference type="GO" id="GO:0016787">
    <property type="term" value="F:hydrolase activity"/>
    <property type="evidence" value="ECO:0007669"/>
    <property type="project" value="UniProtKB-KW"/>
</dbReference>
<dbReference type="Gene3D" id="3.30.70.360">
    <property type="match status" value="1"/>
</dbReference>
<keyword evidence="2" id="KW-0479">Metal-binding</keyword>
<reference evidence="8" key="1">
    <citation type="submission" date="2017-12" db="EMBL/GenBank/DDBJ databases">
        <authorList>
            <person name="Diaz M."/>
        </authorList>
    </citation>
    <scope>NUCLEOTIDE SEQUENCE [LARGE SCALE GENOMIC DNA]</scope>
    <source>
        <strain evidence="8">FI11154</strain>
    </source>
</reference>
<comment type="cofactor">
    <cofactor evidence="1">
        <name>Zn(2+)</name>
        <dbReference type="ChEBI" id="CHEBI:29105"/>
    </cofactor>
</comment>
<evidence type="ECO:0000256" key="4">
    <source>
        <dbReference type="ARBA" id="ARBA00022833"/>
    </source>
</evidence>
<dbReference type="GO" id="GO:0046872">
    <property type="term" value="F:metal ion binding"/>
    <property type="evidence" value="ECO:0007669"/>
    <property type="project" value="UniProtKB-KW"/>
</dbReference>
<dbReference type="PROSITE" id="PS00758">
    <property type="entry name" value="ARGE_DAPE_CPG2_1"/>
    <property type="match status" value="1"/>
</dbReference>
<feature type="domain" description="Peptidase M20 dimerisation" evidence="6">
    <location>
        <begin position="216"/>
        <end position="331"/>
    </location>
</feature>
<keyword evidence="3" id="KW-0378">Hydrolase</keyword>
<dbReference type="CDD" id="cd03885">
    <property type="entry name" value="M20_CPDG2"/>
    <property type="match status" value="1"/>
</dbReference>
<dbReference type="PANTHER" id="PTHR43808:SF32">
    <property type="entry name" value="ARGE_DAPE-RELATED DEACYLASE"/>
    <property type="match status" value="1"/>
</dbReference>
<gene>
    <name evidence="7" type="ORF">OHAE_1687</name>
</gene>
<keyword evidence="5" id="KW-0732">Signal</keyword>
<dbReference type="Proteomes" id="UP000246073">
    <property type="component" value="Unassembled WGS sequence"/>
</dbReference>
<protein>
    <submittedName>
        <fullName evidence="7">Acetylornithine deacetylase/Succinyl-diaminopimelate desuccinylase and related deacylases</fullName>
    </submittedName>
</protein>
<dbReference type="EMBL" id="OOFM01000005">
    <property type="protein sequence ID" value="SPL65820.1"/>
    <property type="molecule type" value="Genomic_DNA"/>
</dbReference>
<dbReference type="PANTHER" id="PTHR43808">
    <property type="entry name" value="ACETYLORNITHINE DEACETYLASE"/>
    <property type="match status" value="1"/>
</dbReference>
<organism evidence="7 8">
    <name type="scientific">Ochrobactrum soli</name>
    <dbReference type="NCBI Taxonomy" id="2448455"/>
    <lineage>
        <taxon>Bacteria</taxon>
        <taxon>Pseudomonadati</taxon>
        <taxon>Pseudomonadota</taxon>
        <taxon>Alphaproteobacteria</taxon>
        <taxon>Hyphomicrobiales</taxon>
        <taxon>Brucellaceae</taxon>
        <taxon>Brucella/Ochrobactrum group</taxon>
        <taxon>Ochrobactrum</taxon>
    </lineage>
</organism>
<dbReference type="SUPFAM" id="SSF53187">
    <property type="entry name" value="Zn-dependent exopeptidases"/>
    <property type="match status" value="1"/>
</dbReference>
<evidence type="ECO:0000256" key="1">
    <source>
        <dbReference type="ARBA" id="ARBA00001947"/>
    </source>
</evidence>
<evidence type="ECO:0000256" key="5">
    <source>
        <dbReference type="SAM" id="SignalP"/>
    </source>
</evidence>
<evidence type="ECO:0000256" key="3">
    <source>
        <dbReference type="ARBA" id="ARBA00022801"/>
    </source>
</evidence>
<sequence>MFRSLSIITALHIFLYPAHAYSASADISQKDIAGYIQDHKNEQLLLLEKLVNINSGTANADGVKQIGNLLKPEFEALGFDVRWHDLPADLKHAGTLVARHTGNAKTRILLIAHLDTVFPPTSKFQHFTLSHDGKQASGPGVIDDKGGLVTILYTMKALKNADALKNANITIVMTGDEELAARPTSLSRKVLMDAAKQSDIALGFEFALAPDELVVSRRGLSEWFLTATGNAAHSSQIFQPNVGFGAVYEIARVIDALRMELTKTPDITMNVGLLLGGQQVHEDIDQGTGTASGRKTIVPPNALAHGDLRFMTKDERDAIEASLQKITAQPLSGTHSKVEFQDIMPAMPATNANYALLLQYSAISQQLGGPALKAVAPDERGGADISYITPYVKAGIDGLGPWGSGAHTEHETLEVASLPEATKRAALFIFQKIQE</sequence>
<dbReference type="Pfam" id="PF07687">
    <property type="entry name" value="M20_dimer"/>
    <property type="match status" value="1"/>
</dbReference>
<dbReference type="InterPro" id="IPR011650">
    <property type="entry name" value="Peptidase_M20_dimer"/>
</dbReference>
<keyword evidence="4" id="KW-0862">Zinc</keyword>
<evidence type="ECO:0000313" key="7">
    <source>
        <dbReference type="EMBL" id="SPL65820.1"/>
    </source>
</evidence>
<feature type="signal peptide" evidence="5">
    <location>
        <begin position="1"/>
        <end position="20"/>
    </location>
</feature>
<evidence type="ECO:0000313" key="8">
    <source>
        <dbReference type="Proteomes" id="UP000246073"/>
    </source>
</evidence>
<dbReference type="AlphaFoldDB" id="A0A2P9HPV3"/>
<dbReference type="Pfam" id="PF01546">
    <property type="entry name" value="Peptidase_M20"/>
    <property type="match status" value="1"/>
</dbReference>
<accession>A0A2P9HPV3</accession>
<dbReference type="Gene3D" id="3.40.630.10">
    <property type="entry name" value="Zn peptidases"/>
    <property type="match status" value="1"/>
</dbReference>
<dbReference type="InterPro" id="IPR001261">
    <property type="entry name" value="ArgE/DapE_CS"/>
</dbReference>
<name>A0A2P9HPV3_9HYPH</name>